<comment type="caution">
    <text evidence="2">The sequence shown here is derived from an EMBL/GenBank/DDBJ whole genome shotgun (WGS) entry which is preliminary data.</text>
</comment>
<dbReference type="EMBL" id="JAAOYM010000001">
    <property type="protein sequence ID" value="NIJ10539.1"/>
    <property type="molecule type" value="Genomic_DNA"/>
</dbReference>
<dbReference type="RefSeq" id="WP_167166716.1">
    <property type="nucleotide sequence ID" value="NZ_JAAOYM010000001.1"/>
</dbReference>
<gene>
    <name evidence="2" type="ORF">FHU38_000883</name>
</gene>
<dbReference type="InterPro" id="IPR024414">
    <property type="entry name" value="Uncharacterised_PrgI"/>
</dbReference>
<proteinExistence type="predicted"/>
<reference evidence="2 3" key="1">
    <citation type="submission" date="2020-03" db="EMBL/GenBank/DDBJ databases">
        <title>Sequencing the genomes of 1000 actinobacteria strains.</title>
        <authorList>
            <person name="Klenk H.-P."/>
        </authorList>
    </citation>
    <scope>NUCLEOTIDE SEQUENCE [LARGE SCALE GENOMIC DNA]</scope>
    <source>
        <strain evidence="2 3">DSM 45685</strain>
    </source>
</reference>
<keyword evidence="3" id="KW-1185">Reference proteome</keyword>
<name>A0A7X5ZPB3_9PSEU</name>
<organism evidence="2 3">
    <name type="scientific">Saccharomonospora amisosensis</name>
    <dbReference type="NCBI Taxonomy" id="1128677"/>
    <lineage>
        <taxon>Bacteria</taxon>
        <taxon>Bacillati</taxon>
        <taxon>Actinomycetota</taxon>
        <taxon>Actinomycetes</taxon>
        <taxon>Pseudonocardiales</taxon>
        <taxon>Pseudonocardiaceae</taxon>
        <taxon>Saccharomonospora</taxon>
    </lineage>
</organism>
<dbReference type="Proteomes" id="UP000545493">
    <property type="component" value="Unassembled WGS sequence"/>
</dbReference>
<keyword evidence="1" id="KW-0472">Membrane</keyword>
<evidence type="ECO:0000313" key="3">
    <source>
        <dbReference type="Proteomes" id="UP000545493"/>
    </source>
</evidence>
<sequence>MTQSVRIPADVDREDRILAGFTARQVAVLAVTGLLLYGGWVATRAFLPVIAYLIVAIPVGVAVAVLVIVQRDGLTLDRLLLAAIKQRMNPRRRIAATDAPAVPDWLAEFADDTEEVSTSGLDLPAQGVTEAGVVDLGREGVALVAVASTVNFALRTPAEQDALVSTFGRYLHSLTAPVQIVIRAERLDLSGQIAELRERAASLPHPALEAAALDHADYLDQLDEQTELLRRQILLVVREPLRTAPQDTLTSSRRLFQRAQHTDADEVAEPARRAATSRLVRRVNEATELLAPAGITVTPLDARQATTVLTTACNPDSAIPPSAEMAGADEVITTPADHDWDTDNFEGS</sequence>
<feature type="transmembrane region" description="Helical" evidence="1">
    <location>
        <begin position="21"/>
        <end position="40"/>
    </location>
</feature>
<evidence type="ECO:0008006" key="4">
    <source>
        <dbReference type="Google" id="ProtNLM"/>
    </source>
</evidence>
<evidence type="ECO:0000313" key="2">
    <source>
        <dbReference type="EMBL" id="NIJ10539.1"/>
    </source>
</evidence>
<protein>
    <recommendedName>
        <fullName evidence="4">PrgI family protein</fullName>
    </recommendedName>
</protein>
<evidence type="ECO:0000256" key="1">
    <source>
        <dbReference type="SAM" id="Phobius"/>
    </source>
</evidence>
<keyword evidence="1" id="KW-0812">Transmembrane</keyword>
<keyword evidence="1" id="KW-1133">Transmembrane helix</keyword>
<dbReference type="Pfam" id="PF12666">
    <property type="entry name" value="PrgI"/>
    <property type="match status" value="1"/>
</dbReference>
<dbReference type="AlphaFoldDB" id="A0A7X5ZPB3"/>
<feature type="transmembrane region" description="Helical" evidence="1">
    <location>
        <begin position="46"/>
        <end position="69"/>
    </location>
</feature>
<accession>A0A7X5ZPB3</accession>